<evidence type="ECO:0000256" key="4">
    <source>
        <dbReference type="SAM" id="MobiDB-lite"/>
    </source>
</evidence>
<sequence>MDSGGVGQRRGGGRFFRRGGGRGGGRFRRGGGGGYRGGGPKQTFQVGGSSPRSMGPPPRTLASFTQKREDQDDAPGSYVPPPPMFASEHDQDEPYNDSDASLESDVETSSSESEESDECNSDAGSEKGDKRKLLSDPAKFQGFQAIINDLLSRNVQPPPVAMGPIMVRQKTVKVPSALPSLLEDEMGFESEEESGSHDQSEPSEVETGIEDRPKRKARRRLLLDDHDSVGLDKLCKLFHQPYQCVRLTAVNHEDQNNYVMDLDANCDSPDAYIAAGLTSSVVHIYDAERLQLTARLKGHADSVSGVKFCNTRSEVLLTAGREGCVRLWDLRCKPFNFVHTYSGSEMTRNPGRAKKILSFDIDCQDRLICAGTEQLFGDSYLLFWDIRSTKLLGGYWYSHSDDIVQVKFHPNEGDTMATASTDGLINVFDLEQGDEDDAVMHTFNTEFGHKGVWGYMACFTHNEDLQIWTRSEVNPVAVCSRDEVSRGLQRTTAGRTYLVDTFKRLGEDELLLLAGTKGGTVGSSPCLRLLRLDPEEGTLTPHALLPSRKGEAQSVRCAYMFPSCEVFVTGGERGLINLWAPGKEDEECYVQRPPPEDDIVPVSDISDTGSR</sequence>
<feature type="compositionally biased region" description="Basic and acidic residues" evidence="4">
    <location>
        <begin position="124"/>
        <end position="134"/>
    </location>
</feature>
<evidence type="ECO:0000313" key="5">
    <source>
        <dbReference type="EMBL" id="CAD7227299.1"/>
    </source>
</evidence>
<dbReference type="OrthoDB" id="25131at2759"/>
<feature type="compositionally biased region" description="Basic residues" evidence="4">
    <location>
        <begin position="11"/>
        <end position="29"/>
    </location>
</feature>
<evidence type="ECO:0000256" key="3">
    <source>
        <dbReference type="ARBA" id="ARBA00022737"/>
    </source>
</evidence>
<proteinExistence type="predicted"/>
<gene>
    <name evidence="5" type="ORF">CTOB1V02_LOCUS5207</name>
</gene>
<dbReference type="PROSITE" id="PS50294">
    <property type="entry name" value="WD_REPEATS_REGION"/>
    <property type="match status" value="1"/>
</dbReference>
<reference evidence="5" key="1">
    <citation type="submission" date="2020-11" db="EMBL/GenBank/DDBJ databases">
        <authorList>
            <person name="Tran Van P."/>
        </authorList>
    </citation>
    <scope>NUCLEOTIDE SEQUENCE</scope>
</reference>
<dbReference type="InterPro" id="IPR039328">
    <property type="entry name" value="WDR89"/>
</dbReference>
<dbReference type="AlphaFoldDB" id="A0A7R8ZPB7"/>
<dbReference type="Pfam" id="PF00400">
    <property type="entry name" value="WD40"/>
    <property type="match status" value="1"/>
</dbReference>
<accession>A0A7R8ZPB7</accession>
<keyword evidence="3" id="KW-0677">Repeat</keyword>
<feature type="compositionally biased region" description="Acidic residues" evidence="4">
    <location>
        <begin position="90"/>
        <end position="120"/>
    </location>
</feature>
<feature type="compositionally biased region" description="Gly residues" evidence="4">
    <location>
        <begin position="30"/>
        <end position="40"/>
    </location>
</feature>
<dbReference type="PROSITE" id="PS50082">
    <property type="entry name" value="WD_REPEATS_2"/>
    <property type="match status" value="2"/>
</dbReference>
<protein>
    <recommendedName>
        <fullName evidence="1">WD repeat-containing protein 89</fullName>
    </recommendedName>
</protein>
<dbReference type="Gene3D" id="2.130.10.10">
    <property type="entry name" value="YVTN repeat-like/Quinoprotein amine dehydrogenase"/>
    <property type="match status" value="2"/>
</dbReference>
<feature type="compositionally biased region" description="Gly residues" evidence="4">
    <location>
        <begin position="1"/>
        <end position="10"/>
    </location>
</feature>
<dbReference type="EMBL" id="OB661096">
    <property type="protein sequence ID" value="CAD7227299.1"/>
    <property type="molecule type" value="Genomic_DNA"/>
</dbReference>
<dbReference type="InterPro" id="IPR001680">
    <property type="entry name" value="WD40_rpt"/>
</dbReference>
<dbReference type="SUPFAM" id="SSF50978">
    <property type="entry name" value="WD40 repeat-like"/>
    <property type="match status" value="1"/>
</dbReference>
<dbReference type="PANTHER" id="PTHR22889">
    <property type="entry name" value="WD REPEAT-CONTAINING PROTEIN 89"/>
    <property type="match status" value="1"/>
</dbReference>
<dbReference type="InterPro" id="IPR015943">
    <property type="entry name" value="WD40/YVTN_repeat-like_dom_sf"/>
</dbReference>
<evidence type="ECO:0000256" key="2">
    <source>
        <dbReference type="ARBA" id="ARBA00022574"/>
    </source>
</evidence>
<dbReference type="SMART" id="SM00320">
    <property type="entry name" value="WD40"/>
    <property type="match status" value="4"/>
</dbReference>
<dbReference type="InterPro" id="IPR036322">
    <property type="entry name" value="WD40_repeat_dom_sf"/>
</dbReference>
<dbReference type="PANTHER" id="PTHR22889:SF0">
    <property type="entry name" value="WD REPEAT-CONTAINING PROTEIN 89"/>
    <property type="match status" value="1"/>
</dbReference>
<feature type="region of interest" description="Disordered" evidence="4">
    <location>
        <begin position="186"/>
        <end position="213"/>
    </location>
</feature>
<name>A0A7R8ZPB7_9CRUS</name>
<feature type="region of interest" description="Disordered" evidence="4">
    <location>
        <begin position="587"/>
        <end position="611"/>
    </location>
</feature>
<keyword evidence="2" id="KW-0853">WD repeat</keyword>
<evidence type="ECO:0000256" key="1">
    <source>
        <dbReference type="ARBA" id="ARBA00021125"/>
    </source>
</evidence>
<feature type="region of interest" description="Disordered" evidence="4">
    <location>
        <begin position="1"/>
        <end position="134"/>
    </location>
</feature>
<organism evidence="5">
    <name type="scientific">Cyprideis torosa</name>
    <dbReference type="NCBI Taxonomy" id="163714"/>
    <lineage>
        <taxon>Eukaryota</taxon>
        <taxon>Metazoa</taxon>
        <taxon>Ecdysozoa</taxon>
        <taxon>Arthropoda</taxon>
        <taxon>Crustacea</taxon>
        <taxon>Oligostraca</taxon>
        <taxon>Ostracoda</taxon>
        <taxon>Podocopa</taxon>
        <taxon>Podocopida</taxon>
        <taxon>Cytherocopina</taxon>
        <taxon>Cytheroidea</taxon>
        <taxon>Cytherideidae</taxon>
        <taxon>Cyprideis</taxon>
    </lineage>
</organism>